<comment type="caution">
    <text evidence="2">The sequence shown here is derived from an EMBL/GenBank/DDBJ whole genome shotgun (WGS) entry which is preliminary data.</text>
</comment>
<keyword evidence="3" id="KW-1185">Reference proteome</keyword>
<feature type="region of interest" description="Disordered" evidence="1">
    <location>
        <begin position="58"/>
        <end position="110"/>
    </location>
</feature>
<sequence>MWLPDGTFLPQPEVARQLWPTATVFLADAAQSAAQVAVLTYAQTQVTTHARLSRQLAAAPIGRPNPGRPFLLNRPEPERRTAEPLPATLHPFQTTLRQPPFSGGRVGHHF</sequence>
<dbReference type="EMBL" id="JACXAD010000012">
    <property type="protein sequence ID" value="MBD2768633.1"/>
    <property type="molecule type" value="Genomic_DNA"/>
</dbReference>
<dbReference type="Proteomes" id="UP000612233">
    <property type="component" value="Unassembled WGS sequence"/>
</dbReference>
<gene>
    <name evidence="2" type="ORF">IC235_12115</name>
</gene>
<dbReference type="AlphaFoldDB" id="A0A927BEI1"/>
<organism evidence="2 3">
    <name type="scientific">Hymenobacter montanus</name>
    <dbReference type="NCBI Taxonomy" id="2771359"/>
    <lineage>
        <taxon>Bacteria</taxon>
        <taxon>Pseudomonadati</taxon>
        <taxon>Bacteroidota</taxon>
        <taxon>Cytophagia</taxon>
        <taxon>Cytophagales</taxon>
        <taxon>Hymenobacteraceae</taxon>
        <taxon>Hymenobacter</taxon>
    </lineage>
</organism>
<evidence type="ECO:0000313" key="2">
    <source>
        <dbReference type="EMBL" id="MBD2768633.1"/>
    </source>
</evidence>
<evidence type="ECO:0000313" key="3">
    <source>
        <dbReference type="Proteomes" id="UP000612233"/>
    </source>
</evidence>
<accession>A0A927BEI1</accession>
<dbReference type="RefSeq" id="WP_191005441.1">
    <property type="nucleotide sequence ID" value="NZ_JACXAD010000012.1"/>
</dbReference>
<evidence type="ECO:0000256" key="1">
    <source>
        <dbReference type="SAM" id="MobiDB-lite"/>
    </source>
</evidence>
<proteinExistence type="predicted"/>
<protein>
    <submittedName>
        <fullName evidence="2">Uncharacterized protein</fullName>
    </submittedName>
</protein>
<name>A0A927BEI1_9BACT</name>
<reference evidence="2" key="1">
    <citation type="submission" date="2020-09" db="EMBL/GenBank/DDBJ databases">
        <authorList>
            <person name="Kim M.K."/>
        </authorList>
    </citation>
    <scope>NUCLEOTIDE SEQUENCE</scope>
    <source>
        <strain evidence="2">BT664</strain>
    </source>
</reference>